<dbReference type="InterPro" id="IPR018571">
    <property type="entry name" value="Membrane_anchor_Opy2_N"/>
</dbReference>
<evidence type="ECO:0000256" key="1">
    <source>
        <dbReference type="SAM" id="MobiDB-lite"/>
    </source>
</evidence>
<dbReference type="AlphaFoldDB" id="A0A1E3HEI9"/>
<feature type="region of interest" description="Disordered" evidence="1">
    <location>
        <begin position="521"/>
        <end position="655"/>
    </location>
</feature>
<keyword evidence="2" id="KW-1133">Transmembrane helix</keyword>
<evidence type="ECO:0000256" key="2">
    <source>
        <dbReference type="SAM" id="Phobius"/>
    </source>
</evidence>
<keyword evidence="2" id="KW-0812">Transmembrane</keyword>
<feature type="compositionally biased region" description="Polar residues" evidence="1">
    <location>
        <begin position="362"/>
        <end position="378"/>
    </location>
</feature>
<proteinExistence type="predicted"/>
<feature type="compositionally biased region" description="Basic and acidic residues" evidence="1">
    <location>
        <begin position="600"/>
        <end position="614"/>
    </location>
</feature>
<dbReference type="EMBL" id="AWGJ01000012">
    <property type="protein sequence ID" value="ODN74176.1"/>
    <property type="molecule type" value="Genomic_DNA"/>
</dbReference>
<feature type="compositionally biased region" description="Low complexity" evidence="1">
    <location>
        <begin position="541"/>
        <end position="561"/>
    </location>
</feature>
<evidence type="ECO:0000313" key="4">
    <source>
        <dbReference type="EMBL" id="ODN74176.1"/>
    </source>
</evidence>
<organism evidence="4 5">
    <name type="scientific">Cryptococcus amylolentus CBS 6039</name>
    <dbReference type="NCBI Taxonomy" id="1295533"/>
    <lineage>
        <taxon>Eukaryota</taxon>
        <taxon>Fungi</taxon>
        <taxon>Dikarya</taxon>
        <taxon>Basidiomycota</taxon>
        <taxon>Agaricomycotina</taxon>
        <taxon>Tremellomycetes</taxon>
        <taxon>Tremellales</taxon>
        <taxon>Cryptococcaceae</taxon>
        <taxon>Cryptococcus</taxon>
    </lineage>
</organism>
<dbReference type="Proteomes" id="UP000094065">
    <property type="component" value="Unassembled WGS sequence"/>
</dbReference>
<feature type="region of interest" description="Disordered" evidence="1">
    <location>
        <begin position="104"/>
        <end position="226"/>
    </location>
</feature>
<feature type="compositionally biased region" description="Basic and acidic residues" evidence="1">
    <location>
        <begin position="206"/>
        <end position="220"/>
    </location>
</feature>
<dbReference type="STRING" id="1295533.A0A1E3HEI9"/>
<evidence type="ECO:0000313" key="5">
    <source>
        <dbReference type="Proteomes" id="UP000094065"/>
    </source>
</evidence>
<evidence type="ECO:0000259" key="3">
    <source>
        <dbReference type="Pfam" id="PF09463"/>
    </source>
</evidence>
<accession>A0A1E3HEI9</accession>
<feature type="compositionally biased region" description="Polar residues" evidence="1">
    <location>
        <begin position="156"/>
        <end position="172"/>
    </location>
</feature>
<feature type="transmembrane region" description="Helical" evidence="2">
    <location>
        <begin position="65"/>
        <end position="87"/>
    </location>
</feature>
<dbReference type="RefSeq" id="XP_018990038.1">
    <property type="nucleotide sequence ID" value="XM_019142395.1"/>
</dbReference>
<dbReference type="OrthoDB" id="2402916at2759"/>
<dbReference type="Pfam" id="PF09463">
    <property type="entry name" value="Opy2"/>
    <property type="match status" value="1"/>
</dbReference>
<feature type="domain" description="Membrane anchor Opy2 N-terminal" evidence="3">
    <location>
        <begin position="18"/>
        <end position="51"/>
    </location>
</feature>
<gene>
    <name evidence="4" type="ORF">L202_07627</name>
</gene>
<feature type="compositionally biased region" description="Pro residues" evidence="1">
    <location>
        <begin position="132"/>
        <end position="148"/>
    </location>
</feature>
<feature type="compositionally biased region" description="Low complexity" evidence="1">
    <location>
        <begin position="383"/>
        <end position="394"/>
    </location>
</feature>
<reference evidence="4 5" key="1">
    <citation type="submission" date="2016-06" db="EMBL/GenBank/DDBJ databases">
        <title>Evolution of pathogenesis and genome organization in the Tremellales.</title>
        <authorList>
            <person name="Cuomo C."/>
            <person name="Litvintseva A."/>
            <person name="Heitman J."/>
            <person name="Chen Y."/>
            <person name="Sun S."/>
            <person name="Springer D."/>
            <person name="Dromer F."/>
            <person name="Young S."/>
            <person name="Zeng Q."/>
            <person name="Chapman S."/>
            <person name="Gujja S."/>
            <person name="Saif S."/>
            <person name="Birren B."/>
        </authorList>
    </citation>
    <scope>NUCLEOTIDE SEQUENCE [LARGE SCALE GENOMIC DNA]</scope>
    <source>
        <strain evidence="4 5">CBS 6039</strain>
    </source>
</reference>
<dbReference type="GeneID" id="30158936"/>
<feature type="region of interest" description="Disordered" evidence="1">
    <location>
        <begin position="339"/>
        <end position="410"/>
    </location>
</feature>
<feature type="region of interest" description="Disordered" evidence="1">
    <location>
        <begin position="239"/>
        <end position="288"/>
    </location>
</feature>
<keyword evidence="2" id="KW-0472">Membrane</keyword>
<feature type="compositionally biased region" description="Pro residues" evidence="1">
    <location>
        <begin position="578"/>
        <end position="589"/>
    </location>
</feature>
<sequence>MLPHPHDIFPRLDKRDDCVTCNSTTPTCNCSSGEKCVLTSRTCNQCPTIQCIKSASSSSGSSVNAGVIAGPVVAVLVIASLGLFWWLRRKKRRDMKRVEGLADRARKAESAGFQLSPSRSPPPSTNPSSSFPLPPPSASRRSPLPPAPVNAEYYDQNGSTIRVYSNNGTINADPNGDPFSDRQSISTMGSGGTANIIPIQYIPPSESKDGLSKVASKDNGETAQSAAARLDQARQNLSKLGAPSRPARSPDLDLRLTPPNAPSAFDPGALRSPGAGSGNGNGNWRDSYLSGNSAAPSYFSGQSDFQLDQPKIVTSRQVQVGRLQQAEVVNLRAGAREGVLSPVRDEEDPFDRTPPAPGLSPSDASFRSTGERTLTPTNRKFGASASASPTTATANGQEERLDAMSEGSSGDLRFSMGSLDYRTSVSTMGTSRYLASAVTVPVLGRATPAPATATTPNSAFPDSATTPLPTASAASPLPSALPSSQYNSRGSGSGSGTGMATGDTRGSVLSSKSFADSFLGAFPMIPPDQQRPPVPSVVSRGTTSSPLSPLSSSTSASQAQGQGQGQGNVELISRPPIAYRPPPPGPRPPSSARGSGMERPSLDDERAGRKRPETQDSFLGTFPFVPPNMDDLAGMPEAAGSPVRASGAVAGEGKK</sequence>
<feature type="compositionally biased region" description="Pro residues" evidence="1">
    <location>
        <begin position="524"/>
        <end position="535"/>
    </location>
</feature>
<feature type="compositionally biased region" description="Low complexity" evidence="1">
    <location>
        <begin position="463"/>
        <end position="490"/>
    </location>
</feature>
<comment type="caution">
    <text evidence="4">The sequence shown here is derived from an EMBL/GenBank/DDBJ whole genome shotgun (WGS) entry which is preliminary data.</text>
</comment>
<feature type="region of interest" description="Disordered" evidence="1">
    <location>
        <begin position="449"/>
        <end position="508"/>
    </location>
</feature>
<keyword evidence="5" id="KW-1185">Reference proteome</keyword>
<protein>
    <recommendedName>
        <fullName evidence="3">Membrane anchor Opy2 N-terminal domain-containing protein</fullName>
    </recommendedName>
</protein>
<name>A0A1E3HEI9_9TREE</name>